<dbReference type="EMBL" id="QFPJ01000027">
    <property type="protein sequence ID" value="PZQ21572.1"/>
    <property type="molecule type" value="Genomic_DNA"/>
</dbReference>
<proteinExistence type="predicted"/>
<dbReference type="Gene3D" id="3.10.129.10">
    <property type="entry name" value="Hotdog Thioesterase"/>
    <property type="match status" value="1"/>
</dbReference>
<sequence>MRLAAIFPDTVVEYGDALTGPWRAPRQMLADQSYDHHSSIHDDATAQKLGFKGGTIEGPTHFSQFAPLAVAAWGTRWLETGCISAHYRLPVYEGEQVRARMDKVEPGQTTAEIWMEKSDGAEVLRGTCSMGPDHPETALDRRLASLPALEQPVILEGVEIGTKTPRRAVSMGFDQHMGHLYPFTLRQKLAVITENSPWFAEDAATYASPHGRAIIPVEMISVLLNHAWDASEAFYRRGPIVGLFADQEIRLDDGPLFVGEPYEIDREVVAISGSRRTESLWIRTSVYRPGGDRPIASMLLNQAIMKDSYARYSEDRAQLYGSDLPPG</sequence>
<reference evidence="1 2" key="1">
    <citation type="submission" date="2017-08" db="EMBL/GenBank/DDBJ databases">
        <title>Infants hospitalized years apart are colonized by the same room-sourced microbial strains.</title>
        <authorList>
            <person name="Brooks B."/>
            <person name="Olm M.R."/>
            <person name="Firek B.A."/>
            <person name="Baker R."/>
            <person name="Thomas B.C."/>
            <person name="Morowitz M.J."/>
            <person name="Banfield J.F."/>
        </authorList>
    </citation>
    <scope>NUCLEOTIDE SEQUENCE [LARGE SCALE GENOMIC DNA]</scope>
    <source>
        <strain evidence="1">S2_005_003_R2_47</strain>
    </source>
</reference>
<accession>A0A2W5KX26</accession>
<dbReference type="AlphaFoldDB" id="A0A2W5KX26"/>
<protein>
    <recommendedName>
        <fullName evidence="3">N-terminal of MaoC-like dehydratase domain-containing protein</fullName>
    </recommendedName>
</protein>
<dbReference type="SUPFAM" id="SSF54637">
    <property type="entry name" value="Thioesterase/thiol ester dehydrase-isomerase"/>
    <property type="match status" value="1"/>
</dbReference>
<dbReference type="Proteomes" id="UP000248597">
    <property type="component" value="Unassembled WGS sequence"/>
</dbReference>
<comment type="caution">
    <text evidence="1">The sequence shown here is derived from an EMBL/GenBank/DDBJ whole genome shotgun (WGS) entry which is preliminary data.</text>
</comment>
<evidence type="ECO:0000313" key="1">
    <source>
        <dbReference type="EMBL" id="PZQ21572.1"/>
    </source>
</evidence>
<evidence type="ECO:0000313" key="2">
    <source>
        <dbReference type="Proteomes" id="UP000248597"/>
    </source>
</evidence>
<dbReference type="InterPro" id="IPR029069">
    <property type="entry name" value="HotDog_dom_sf"/>
</dbReference>
<gene>
    <name evidence="1" type="ORF">DI569_11565</name>
</gene>
<evidence type="ECO:0008006" key="3">
    <source>
        <dbReference type="Google" id="ProtNLM"/>
    </source>
</evidence>
<organism evidence="1 2">
    <name type="scientific">Sphingopyxis macrogoltabida</name>
    <name type="common">Sphingomonas macrogoltabidus</name>
    <dbReference type="NCBI Taxonomy" id="33050"/>
    <lineage>
        <taxon>Bacteria</taxon>
        <taxon>Pseudomonadati</taxon>
        <taxon>Pseudomonadota</taxon>
        <taxon>Alphaproteobacteria</taxon>
        <taxon>Sphingomonadales</taxon>
        <taxon>Sphingomonadaceae</taxon>
        <taxon>Sphingopyxis</taxon>
    </lineage>
</organism>
<name>A0A2W5KX26_SPHMC</name>